<accession>A0A4U6USN8</accession>
<evidence type="ECO:0000313" key="2">
    <source>
        <dbReference type="EMBL" id="TKW18405.1"/>
    </source>
</evidence>
<dbReference type="Proteomes" id="UP000298652">
    <property type="component" value="Chromosome 5"/>
</dbReference>
<sequence length="131" mass="14824">MRFIPGVIKAHPGPNPSIQHTSHPIQFTSTFKSQALHPTPKPQASPMAHYQEVDYSSEEVRSVASPAGFGRHGGVQQHVVKEKFEEVDKVSRTGRHHGHFEARESKFEEDINTRTGEFHERKENFAVRADD</sequence>
<reference evidence="2" key="1">
    <citation type="submission" date="2019-03" db="EMBL/GenBank/DDBJ databases">
        <title>WGS assembly of Setaria viridis.</title>
        <authorList>
            <person name="Huang P."/>
            <person name="Jenkins J."/>
            <person name="Grimwood J."/>
            <person name="Barry K."/>
            <person name="Healey A."/>
            <person name="Mamidi S."/>
            <person name="Sreedasyam A."/>
            <person name="Shu S."/>
            <person name="Feldman M."/>
            <person name="Wu J."/>
            <person name="Yu Y."/>
            <person name="Chen C."/>
            <person name="Johnson J."/>
            <person name="Rokhsar D."/>
            <person name="Baxter I."/>
            <person name="Schmutz J."/>
            <person name="Brutnell T."/>
            <person name="Kellogg E."/>
        </authorList>
    </citation>
    <scope>NUCLEOTIDE SEQUENCE [LARGE SCALE GENOMIC DNA]</scope>
</reference>
<evidence type="ECO:0000256" key="1">
    <source>
        <dbReference type="SAM" id="MobiDB-lite"/>
    </source>
</evidence>
<evidence type="ECO:0000313" key="3">
    <source>
        <dbReference type="Proteomes" id="UP000298652"/>
    </source>
</evidence>
<dbReference type="EMBL" id="CM016556">
    <property type="protein sequence ID" value="TKW18405.1"/>
    <property type="molecule type" value="Genomic_DNA"/>
</dbReference>
<keyword evidence="3" id="KW-1185">Reference proteome</keyword>
<protein>
    <submittedName>
        <fullName evidence="2">Uncharacterized protein</fullName>
    </submittedName>
</protein>
<proteinExistence type="predicted"/>
<dbReference type="Gramene" id="TKW18405">
    <property type="protein sequence ID" value="TKW18405"/>
    <property type="gene ID" value="SEVIR_5G428601v2"/>
</dbReference>
<name>A0A4U6USN8_SETVI</name>
<gene>
    <name evidence="2" type="ORF">SEVIR_5G428601v2</name>
</gene>
<feature type="region of interest" description="Disordered" evidence="1">
    <location>
        <begin position="87"/>
        <end position="131"/>
    </location>
</feature>
<feature type="region of interest" description="Disordered" evidence="1">
    <location>
        <begin position="32"/>
        <end position="51"/>
    </location>
</feature>
<feature type="region of interest" description="Disordered" evidence="1">
    <location>
        <begin position="1"/>
        <end position="23"/>
    </location>
</feature>
<feature type="compositionally biased region" description="Basic and acidic residues" evidence="1">
    <location>
        <begin position="99"/>
        <end position="131"/>
    </location>
</feature>
<dbReference type="AlphaFoldDB" id="A0A4U6USN8"/>
<organism evidence="2 3">
    <name type="scientific">Setaria viridis</name>
    <name type="common">Green bristlegrass</name>
    <name type="synonym">Setaria italica subsp. viridis</name>
    <dbReference type="NCBI Taxonomy" id="4556"/>
    <lineage>
        <taxon>Eukaryota</taxon>
        <taxon>Viridiplantae</taxon>
        <taxon>Streptophyta</taxon>
        <taxon>Embryophyta</taxon>
        <taxon>Tracheophyta</taxon>
        <taxon>Spermatophyta</taxon>
        <taxon>Magnoliopsida</taxon>
        <taxon>Liliopsida</taxon>
        <taxon>Poales</taxon>
        <taxon>Poaceae</taxon>
        <taxon>PACMAD clade</taxon>
        <taxon>Panicoideae</taxon>
        <taxon>Panicodae</taxon>
        <taxon>Paniceae</taxon>
        <taxon>Cenchrinae</taxon>
        <taxon>Setaria</taxon>
    </lineage>
</organism>
<dbReference type="OMA" id="HGHFEAR"/>